<keyword evidence="10 13" id="KW-0472">Membrane</keyword>
<dbReference type="NCBIfam" id="TIGR02970">
    <property type="entry name" value="succ_dehyd_cytB"/>
    <property type="match status" value="1"/>
</dbReference>
<evidence type="ECO:0000256" key="9">
    <source>
        <dbReference type="ARBA" id="ARBA00023004"/>
    </source>
</evidence>
<comment type="similarity">
    <text evidence="3">Belongs to the cytochrome b560 family.</text>
</comment>
<dbReference type="PANTHER" id="PTHR10978:SF5">
    <property type="entry name" value="SUCCINATE DEHYDROGENASE CYTOCHROME B560 SUBUNIT, MITOCHONDRIAL"/>
    <property type="match status" value="1"/>
</dbReference>
<sequence length="129" mass="14085">MEKHQRPLSPFMLGSGYKFQQTSVMSFLHRLTGIASLVVVLVICAWIIAIPFNLNLAIGIQSLLTHYAFFPLLAIGVASTVYHFCNGIRHLFWDAGIGISNEEAQKSGRWVIIASVIVTIAILGVGICA</sequence>
<dbReference type="AlphaFoldDB" id="A0AB35C132"/>
<evidence type="ECO:0000313" key="15">
    <source>
        <dbReference type="Proteomes" id="UP000680020"/>
    </source>
</evidence>
<keyword evidence="5 12" id="KW-0349">Heme</keyword>
<dbReference type="InterPro" id="IPR018495">
    <property type="entry name" value="Succ_DH_cyt_bsu_CS"/>
</dbReference>
<dbReference type="PIRSF" id="PIRSF000178">
    <property type="entry name" value="SDH_cyt_b560"/>
    <property type="match status" value="1"/>
</dbReference>
<dbReference type="GO" id="GO:0016020">
    <property type="term" value="C:membrane"/>
    <property type="evidence" value="ECO:0007669"/>
    <property type="project" value="UniProtKB-SubCell"/>
</dbReference>
<feature type="transmembrane region" description="Helical" evidence="13">
    <location>
        <begin position="110"/>
        <end position="128"/>
    </location>
</feature>
<dbReference type="GO" id="GO:0006099">
    <property type="term" value="P:tricarboxylic acid cycle"/>
    <property type="evidence" value="ECO:0007669"/>
    <property type="project" value="InterPro"/>
</dbReference>
<dbReference type="GO" id="GO:0009055">
    <property type="term" value="F:electron transfer activity"/>
    <property type="evidence" value="ECO:0007669"/>
    <property type="project" value="InterPro"/>
</dbReference>
<evidence type="ECO:0000256" key="13">
    <source>
        <dbReference type="SAM" id="Phobius"/>
    </source>
</evidence>
<keyword evidence="9 12" id="KW-0408">Iron</keyword>
<comment type="function">
    <text evidence="1">Membrane-anchoring subunit of succinate dehydrogenase (SDH).</text>
</comment>
<gene>
    <name evidence="14" type="primary">sdhC</name>
    <name evidence="14" type="ORF">J7561_04730</name>
</gene>
<feature type="transmembrane region" description="Helical" evidence="13">
    <location>
        <begin position="31"/>
        <end position="52"/>
    </location>
</feature>
<keyword evidence="8 13" id="KW-1133">Transmembrane helix</keyword>
<evidence type="ECO:0000256" key="5">
    <source>
        <dbReference type="ARBA" id="ARBA00022617"/>
    </source>
</evidence>
<dbReference type="Gene3D" id="1.20.1300.10">
    <property type="entry name" value="Fumarate reductase/succinate dehydrogenase, transmembrane subunit"/>
    <property type="match status" value="1"/>
</dbReference>
<evidence type="ECO:0000256" key="2">
    <source>
        <dbReference type="ARBA" id="ARBA00004141"/>
    </source>
</evidence>
<dbReference type="InterPro" id="IPR000701">
    <property type="entry name" value="SuccDH_FuR_B_TM-su"/>
</dbReference>
<evidence type="ECO:0000256" key="12">
    <source>
        <dbReference type="PIRSR" id="PIRSR000178-1"/>
    </source>
</evidence>
<accession>A0AB35C132</accession>
<evidence type="ECO:0000256" key="3">
    <source>
        <dbReference type="ARBA" id="ARBA00007244"/>
    </source>
</evidence>
<evidence type="ECO:0000256" key="4">
    <source>
        <dbReference type="ARBA" id="ARBA00020076"/>
    </source>
</evidence>
<dbReference type="EMBL" id="JAGIBU010000003">
    <property type="protein sequence ID" value="MBS7824505.1"/>
    <property type="molecule type" value="Genomic_DNA"/>
</dbReference>
<dbReference type="SUPFAM" id="SSF81343">
    <property type="entry name" value="Fumarate reductase respiratory complex transmembrane subunits"/>
    <property type="match status" value="1"/>
</dbReference>
<dbReference type="GO" id="GO:0046872">
    <property type="term" value="F:metal ion binding"/>
    <property type="evidence" value="ECO:0007669"/>
    <property type="project" value="UniProtKB-KW"/>
</dbReference>
<evidence type="ECO:0000256" key="1">
    <source>
        <dbReference type="ARBA" id="ARBA00004050"/>
    </source>
</evidence>
<dbReference type="InterPro" id="IPR014314">
    <property type="entry name" value="Succ_DH_cytb556"/>
</dbReference>
<evidence type="ECO:0000256" key="10">
    <source>
        <dbReference type="ARBA" id="ARBA00023136"/>
    </source>
</evidence>
<dbReference type="RefSeq" id="WP_008315866.1">
    <property type="nucleotide sequence ID" value="NZ_CP115969.1"/>
</dbReference>
<evidence type="ECO:0000256" key="7">
    <source>
        <dbReference type="ARBA" id="ARBA00022723"/>
    </source>
</evidence>
<dbReference type="GeneID" id="58263956"/>
<feature type="transmembrane region" description="Helical" evidence="13">
    <location>
        <begin position="64"/>
        <end position="84"/>
    </location>
</feature>
<keyword evidence="7 12" id="KW-0479">Metal-binding</keyword>
<evidence type="ECO:0000256" key="8">
    <source>
        <dbReference type="ARBA" id="ARBA00022989"/>
    </source>
</evidence>
<protein>
    <recommendedName>
        <fullName evidence="4">Succinate dehydrogenase cytochrome b556 subunit</fullName>
    </recommendedName>
</protein>
<evidence type="ECO:0000256" key="11">
    <source>
        <dbReference type="ARBA" id="ARBA00025912"/>
    </source>
</evidence>
<dbReference type="PROSITE" id="PS01001">
    <property type="entry name" value="SDH_CYT_2"/>
    <property type="match status" value="1"/>
</dbReference>
<organism evidence="14 15">
    <name type="scientific">Wohlfahrtiimonas chitiniclastica</name>
    <dbReference type="NCBI Taxonomy" id="400946"/>
    <lineage>
        <taxon>Bacteria</taxon>
        <taxon>Pseudomonadati</taxon>
        <taxon>Pseudomonadota</taxon>
        <taxon>Gammaproteobacteria</taxon>
        <taxon>Cardiobacteriales</taxon>
        <taxon>Ignatzschineriaceae</taxon>
        <taxon>Wohlfahrtiimonas</taxon>
    </lineage>
</organism>
<comment type="subunit">
    <text evidence="11">Part of an enzyme complex containing four subunits: a flavoprotein, an iron-sulfur protein, plus two membrane-anchoring proteins, SdhC and SdhD. The complex can form homotrimers.</text>
</comment>
<proteinExistence type="inferred from homology"/>
<keyword evidence="6 13" id="KW-0812">Transmembrane</keyword>
<dbReference type="InterPro" id="IPR034804">
    <property type="entry name" value="SQR/QFR_C/D"/>
</dbReference>
<feature type="binding site" description="axial binding residue" evidence="12">
    <location>
        <position position="83"/>
    </location>
    <ligand>
        <name>heme</name>
        <dbReference type="ChEBI" id="CHEBI:30413"/>
        <note>ligand shared with second transmembrane subunit</note>
    </ligand>
    <ligandPart>
        <name>Fe</name>
        <dbReference type="ChEBI" id="CHEBI:18248"/>
    </ligandPart>
</feature>
<comment type="caution">
    <text evidence="14">The sequence shown here is derived from an EMBL/GenBank/DDBJ whole genome shotgun (WGS) entry which is preliminary data.</text>
</comment>
<name>A0AB35C132_9GAMM</name>
<evidence type="ECO:0000313" key="14">
    <source>
        <dbReference type="EMBL" id="MBS7824505.1"/>
    </source>
</evidence>
<reference evidence="14" key="1">
    <citation type="submission" date="2021-03" db="EMBL/GenBank/DDBJ databases">
        <title>Identification and antibiotic profiling of Wohlfahrtiimonas chitiniclastica, an underestimated human pathogen.</title>
        <authorList>
            <person name="Kopf A."/>
            <person name="Bunk B."/>
            <person name="Coldewey S."/>
            <person name="Gunzer F."/>
            <person name="Riedel T."/>
            <person name="Schroettner P."/>
        </authorList>
    </citation>
    <scope>NUCLEOTIDE SEQUENCE</scope>
    <source>
        <strain evidence="14">DSM 100917</strain>
    </source>
</reference>
<dbReference type="CDD" id="cd03499">
    <property type="entry name" value="SQR_TypeC_SdhC"/>
    <property type="match status" value="1"/>
</dbReference>
<dbReference type="Proteomes" id="UP000680020">
    <property type="component" value="Unassembled WGS sequence"/>
</dbReference>
<dbReference type="PANTHER" id="PTHR10978">
    <property type="entry name" value="SUCCINATE DEHYDROGENASE CYTOCHROME B560 SUBUNIT"/>
    <property type="match status" value="1"/>
</dbReference>
<comment type="subcellular location">
    <subcellularLocation>
        <location evidence="2">Membrane</location>
        <topology evidence="2">Multi-pass membrane protein</topology>
    </subcellularLocation>
</comment>
<dbReference type="Pfam" id="PF01127">
    <property type="entry name" value="Sdh_cyt"/>
    <property type="match status" value="1"/>
</dbReference>
<evidence type="ECO:0000256" key="6">
    <source>
        <dbReference type="ARBA" id="ARBA00022692"/>
    </source>
</evidence>
<comment type="cofactor">
    <cofactor evidence="12">
        <name>heme</name>
        <dbReference type="ChEBI" id="CHEBI:30413"/>
    </cofactor>
    <text evidence="12">The heme is bound between the two transmembrane subunits.</text>
</comment>